<dbReference type="Pfam" id="PF09809">
    <property type="entry name" value="MRP-L27"/>
    <property type="match status" value="1"/>
</dbReference>
<keyword evidence="6" id="KW-0687">Ribonucleoprotein</keyword>
<evidence type="ECO:0000256" key="3">
    <source>
        <dbReference type="ARBA" id="ARBA00022946"/>
    </source>
</evidence>
<evidence type="ECO:0000256" key="6">
    <source>
        <dbReference type="ARBA" id="ARBA00023274"/>
    </source>
</evidence>
<keyword evidence="5" id="KW-0496">Mitochondrion</keyword>
<dbReference type="PANTHER" id="PTHR21338">
    <property type="entry name" value="MITOCHONDRIAL RIBOSOMAL PROTEIN L41"/>
    <property type="match status" value="1"/>
</dbReference>
<evidence type="ECO:0000313" key="7">
    <source>
        <dbReference type="EMBL" id="AAX62407.1"/>
    </source>
</evidence>
<name>Q56FJ5_LYSTE</name>
<protein>
    <submittedName>
        <fullName evidence="7">Putative mitochondrial ribosomal protein L41</fullName>
    </submittedName>
</protein>
<reference evidence="7" key="1">
    <citation type="submission" date="2005-03" db="EMBL/GenBank/DDBJ databases">
        <title>Ribosomal protein sequences from Lysiphlebus testaceipes.</title>
        <authorList>
            <person name="Weathersbee A.A. III"/>
            <person name="Hunter W.B."/>
            <person name="Panchal T.D."/>
            <person name="Dang P.M."/>
        </authorList>
    </citation>
    <scope>NUCLEOTIDE SEQUENCE</scope>
    <source>
        <strain evidence="7">Florida</strain>
    </source>
</reference>
<comment type="similarity">
    <text evidence="2">Belongs to the mitochondrion-specific ribosomal protein mL41 family.</text>
</comment>
<dbReference type="AlphaFoldDB" id="Q56FJ5"/>
<dbReference type="GO" id="GO:0006412">
    <property type="term" value="P:translation"/>
    <property type="evidence" value="ECO:0007669"/>
    <property type="project" value="TreeGrafter"/>
</dbReference>
<evidence type="ECO:0000256" key="2">
    <source>
        <dbReference type="ARBA" id="ARBA00010152"/>
    </source>
</evidence>
<proteinExistence type="evidence at transcript level"/>
<dbReference type="GO" id="GO:0003735">
    <property type="term" value="F:structural constituent of ribosome"/>
    <property type="evidence" value="ECO:0007669"/>
    <property type="project" value="InterPro"/>
</dbReference>
<keyword evidence="4 7" id="KW-0689">Ribosomal protein</keyword>
<organism evidence="7">
    <name type="scientific">Lysiphlebus testaceipes</name>
    <name type="common">Greenbugs aphid parastoid</name>
    <dbReference type="NCBI Taxonomy" id="77504"/>
    <lineage>
        <taxon>Eukaryota</taxon>
        <taxon>Metazoa</taxon>
        <taxon>Ecdysozoa</taxon>
        <taxon>Arthropoda</taxon>
        <taxon>Hexapoda</taxon>
        <taxon>Insecta</taxon>
        <taxon>Pterygota</taxon>
        <taxon>Neoptera</taxon>
        <taxon>Endopterygota</taxon>
        <taxon>Hymenoptera</taxon>
        <taxon>Apocrita</taxon>
        <taxon>Ichneumonoidea</taxon>
        <taxon>Braconidae</taxon>
        <taxon>Aphidiinae</taxon>
        <taxon>Lysiphlebus</taxon>
    </lineage>
</organism>
<dbReference type="PANTHER" id="PTHR21338:SF0">
    <property type="entry name" value="LARGE RIBOSOMAL SUBUNIT PROTEIN ML41"/>
    <property type="match status" value="1"/>
</dbReference>
<dbReference type="GO" id="GO:0005762">
    <property type="term" value="C:mitochondrial large ribosomal subunit"/>
    <property type="evidence" value="ECO:0007669"/>
    <property type="project" value="InterPro"/>
</dbReference>
<comment type="subcellular location">
    <subcellularLocation>
        <location evidence="1">Mitochondrion</location>
    </subcellularLocation>
</comment>
<accession>Q56FJ5</accession>
<gene>
    <name evidence="7" type="primary">RpL41</name>
</gene>
<dbReference type="EMBL" id="AY961505">
    <property type="protein sequence ID" value="AAX62407.1"/>
    <property type="molecule type" value="mRNA"/>
</dbReference>
<evidence type="ECO:0000256" key="5">
    <source>
        <dbReference type="ARBA" id="ARBA00023128"/>
    </source>
</evidence>
<evidence type="ECO:0000256" key="4">
    <source>
        <dbReference type="ARBA" id="ARBA00022980"/>
    </source>
</evidence>
<keyword evidence="3" id="KW-0809">Transit peptide</keyword>
<evidence type="ECO:0000256" key="1">
    <source>
        <dbReference type="ARBA" id="ARBA00004173"/>
    </source>
</evidence>
<sequence length="176" mass="20311">MVSIWAMKFCRGISTSSVCCGRKNFRKFDLPNKRGTREFKERQRVQPHPDIPIDKRGTRDTGYMDGKNYKMIPEMIPELIVPDLKDFTLKPYVSYRSLNVTQSEFTAKDLFNAIYTEKIHKDFAAGKLKEDGQPIEPNEFEKLTPQQALDNATKTGCDIFTEEPVKHYVKTPPSDQ</sequence>
<dbReference type="InterPro" id="IPR019189">
    <property type="entry name" value="Ribosomal_mL41"/>
</dbReference>